<comment type="caution">
    <text evidence="2">The sequence shown here is derived from an EMBL/GenBank/DDBJ whole genome shotgun (WGS) entry which is preliminary data.</text>
</comment>
<evidence type="ECO:0000313" key="3">
    <source>
        <dbReference type="Proteomes" id="UP001203297"/>
    </source>
</evidence>
<evidence type="ECO:0000313" key="2">
    <source>
        <dbReference type="EMBL" id="KAI0305311.1"/>
    </source>
</evidence>
<feature type="region of interest" description="Disordered" evidence="1">
    <location>
        <begin position="392"/>
        <end position="471"/>
    </location>
</feature>
<feature type="region of interest" description="Disordered" evidence="1">
    <location>
        <begin position="291"/>
        <end position="364"/>
    </location>
</feature>
<feature type="compositionally biased region" description="Polar residues" evidence="1">
    <location>
        <begin position="347"/>
        <end position="363"/>
    </location>
</feature>
<feature type="compositionally biased region" description="Polar residues" evidence="1">
    <location>
        <begin position="1"/>
        <end position="16"/>
    </location>
</feature>
<feature type="region of interest" description="Disordered" evidence="1">
    <location>
        <begin position="1"/>
        <end position="76"/>
    </location>
</feature>
<evidence type="ECO:0000256" key="1">
    <source>
        <dbReference type="SAM" id="MobiDB-lite"/>
    </source>
</evidence>
<feature type="compositionally biased region" description="Polar residues" evidence="1">
    <location>
        <begin position="311"/>
        <end position="321"/>
    </location>
</feature>
<organism evidence="2 3">
    <name type="scientific">Multifurca ochricompacta</name>
    <dbReference type="NCBI Taxonomy" id="376703"/>
    <lineage>
        <taxon>Eukaryota</taxon>
        <taxon>Fungi</taxon>
        <taxon>Dikarya</taxon>
        <taxon>Basidiomycota</taxon>
        <taxon>Agaricomycotina</taxon>
        <taxon>Agaricomycetes</taxon>
        <taxon>Russulales</taxon>
        <taxon>Russulaceae</taxon>
        <taxon>Multifurca</taxon>
    </lineage>
</organism>
<feature type="compositionally biased region" description="Low complexity" evidence="1">
    <location>
        <begin position="402"/>
        <end position="412"/>
    </location>
</feature>
<accession>A0AAD4QQM9</accession>
<feature type="region of interest" description="Disordered" evidence="1">
    <location>
        <begin position="250"/>
        <end position="271"/>
    </location>
</feature>
<dbReference type="AlphaFoldDB" id="A0AAD4QQM9"/>
<name>A0AAD4QQM9_9AGAM</name>
<feature type="region of interest" description="Disordered" evidence="1">
    <location>
        <begin position="528"/>
        <end position="580"/>
    </location>
</feature>
<gene>
    <name evidence="2" type="ORF">B0F90DRAFT_1815543</name>
</gene>
<dbReference type="EMBL" id="WTXG01000006">
    <property type="protein sequence ID" value="KAI0305311.1"/>
    <property type="molecule type" value="Genomic_DNA"/>
</dbReference>
<keyword evidence="3" id="KW-1185">Reference proteome</keyword>
<dbReference type="Proteomes" id="UP001203297">
    <property type="component" value="Unassembled WGS sequence"/>
</dbReference>
<feature type="compositionally biased region" description="Acidic residues" evidence="1">
    <location>
        <begin position="462"/>
        <end position="471"/>
    </location>
</feature>
<proteinExistence type="predicted"/>
<feature type="compositionally biased region" description="Polar residues" evidence="1">
    <location>
        <begin position="570"/>
        <end position="580"/>
    </location>
</feature>
<feature type="compositionally biased region" description="Low complexity" evidence="1">
    <location>
        <begin position="30"/>
        <end position="47"/>
    </location>
</feature>
<sequence>MSPESGQVRNLDRQATSSLPSPLVLPPTHPQTSPSSTADSHSAGPSSPHAPPRGRPRYPSGLAHDGLRVPLHRRGTSKTYERLEDLLKEAGYKETRVFTPEADRCREHERAHGKGNNADGVVRTGVDTVVGFLAGLVLGPADVLHTETKAYQSDIASKLGNNSEPSIFRSEGITCLCRTLFPGSTAEASSSRTLGSRGQPLGSGHIASNDYSFIVRPSPAQDYLRHIASAPNTLRRSLPGERAPLPAAKKSTISLKDGIHTQDTPSPPLPPSWFKSIARAILGSSVAHIGRHHTADTHPRSPSPPEHSRLGHSSQPMSHPNTVCDPGRSNRKYTIAGVRDTGASLRGRSTPSLPTSFGSSQPPNILAMRSQVSSGQVVKMNVICHSGPVSRSSFLARRKPGSDSLTTTSLGNLSGGSSQGKGKAQESTSRKSQRKRERDLANSGPSLSVRVETDGSILGDGGDYDSISEDEDEGEVDLSKLLVHPRRQQSINSLRRHLERTSKFRGEDNVFFCNARAWTLRGGDCLDTAPDGSGRTRRGSVNDGDWGVLVTPRPGRDSRTSHRRRALPVSWTQQSGSSRR</sequence>
<protein>
    <submittedName>
        <fullName evidence="2">Uncharacterized protein</fullName>
    </submittedName>
</protein>
<reference evidence="2" key="1">
    <citation type="journal article" date="2022" name="New Phytol.">
        <title>Evolutionary transition to the ectomycorrhizal habit in the genomes of a hyperdiverse lineage of mushroom-forming fungi.</title>
        <authorList>
            <person name="Looney B."/>
            <person name="Miyauchi S."/>
            <person name="Morin E."/>
            <person name="Drula E."/>
            <person name="Courty P.E."/>
            <person name="Kohler A."/>
            <person name="Kuo A."/>
            <person name="LaButti K."/>
            <person name="Pangilinan J."/>
            <person name="Lipzen A."/>
            <person name="Riley R."/>
            <person name="Andreopoulos W."/>
            <person name="He G."/>
            <person name="Johnson J."/>
            <person name="Nolan M."/>
            <person name="Tritt A."/>
            <person name="Barry K.W."/>
            <person name="Grigoriev I.V."/>
            <person name="Nagy L.G."/>
            <person name="Hibbett D."/>
            <person name="Henrissat B."/>
            <person name="Matheny P.B."/>
            <person name="Labbe J."/>
            <person name="Martin F.M."/>
        </authorList>
    </citation>
    <scope>NUCLEOTIDE SEQUENCE</scope>
    <source>
        <strain evidence="2">BPL690</strain>
    </source>
</reference>